<dbReference type="Pfam" id="PF11218">
    <property type="entry name" value="DUF3011"/>
    <property type="match status" value="1"/>
</dbReference>
<protein>
    <recommendedName>
        <fullName evidence="3">DUF3011 domain-containing protein</fullName>
    </recommendedName>
</protein>
<proteinExistence type="predicted"/>
<dbReference type="AlphaFoldDB" id="A0A0B7A4U0"/>
<evidence type="ECO:0000313" key="2">
    <source>
        <dbReference type="EMBL" id="CEK74980.1"/>
    </source>
</evidence>
<evidence type="ECO:0008006" key="3">
    <source>
        <dbReference type="Google" id="ProtNLM"/>
    </source>
</evidence>
<feature type="non-terminal residue" evidence="2">
    <location>
        <position position="164"/>
    </location>
</feature>
<name>A0A0B7A4U0_9EUPU</name>
<organism evidence="2">
    <name type="scientific">Arion vulgaris</name>
    <dbReference type="NCBI Taxonomy" id="1028688"/>
    <lineage>
        <taxon>Eukaryota</taxon>
        <taxon>Metazoa</taxon>
        <taxon>Spiralia</taxon>
        <taxon>Lophotrochozoa</taxon>
        <taxon>Mollusca</taxon>
        <taxon>Gastropoda</taxon>
        <taxon>Heterobranchia</taxon>
        <taxon>Euthyneura</taxon>
        <taxon>Panpulmonata</taxon>
        <taxon>Eupulmonata</taxon>
        <taxon>Stylommatophora</taxon>
        <taxon>Helicina</taxon>
        <taxon>Arionoidea</taxon>
        <taxon>Arionidae</taxon>
        <taxon>Arion</taxon>
    </lineage>
</organism>
<reference evidence="2" key="1">
    <citation type="submission" date="2014-12" db="EMBL/GenBank/DDBJ databases">
        <title>Insight into the proteome of Arion vulgaris.</title>
        <authorList>
            <person name="Aradska J."/>
            <person name="Bulat T."/>
            <person name="Smidak R."/>
            <person name="Sarate P."/>
            <person name="Gangsoo J."/>
            <person name="Sialana F."/>
            <person name="Bilban M."/>
            <person name="Lubec G."/>
        </authorList>
    </citation>
    <scope>NUCLEOTIDE SEQUENCE</scope>
    <source>
        <tissue evidence="2">Skin</tissue>
    </source>
</reference>
<feature type="signal peptide" evidence="1">
    <location>
        <begin position="1"/>
        <end position="18"/>
    </location>
</feature>
<keyword evidence="1" id="KW-0732">Signal</keyword>
<gene>
    <name evidence="2" type="primary">ORF93429</name>
</gene>
<feature type="chain" id="PRO_5002124053" description="DUF3011 domain-containing protein" evidence="1">
    <location>
        <begin position="19"/>
        <end position="164"/>
    </location>
</feature>
<accession>A0A0B7A4U0</accession>
<evidence type="ECO:0000256" key="1">
    <source>
        <dbReference type="SAM" id="SignalP"/>
    </source>
</evidence>
<dbReference type="InterPro" id="IPR021381">
    <property type="entry name" value="DUF3011"/>
</dbReference>
<dbReference type="EMBL" id="HACG01028115">
    <property type="protein sequence ID" value="CEK74980.1"/>
    <property type="molecule type" value="Transcribed_RNA"/>
</dbReference>
<sequence length="164" mass="17119">MYSFLVLLIIASVTIVSAQQAPGQNGVEIGRGTCGSQFYYAYTINCAIVSATPTMVLQVSVLRQISRVRCINGQNFGLTRGNTNIWVSNGCVAEFSIVSVGQTTLASTTTTSTPQPTTRTTLTTTLRPTTTVQTAAPTQASRAATTNTNSCGQAGGNGFRIIGG</sequence>